<gene>
    <name evidence="1" type="ORF">STA1M1_29230</name>
</gene>
<proteinExistence type="predicted"/>
<name>A0ABQ5LVN8_9RHOB</name>
<protein>
    <submittedName>
        <fullName evidence="1">Sarcosine oxidase subunit gamma</fullName>
    </submittedName>
</protein>
<dbReference type="RefSeq" id="WP_281843091.1">
    <property type="nucleotide sequence ID" value="NZ_BROH01000009.1"/>
</dbReference>
<dbReference type="Proteomes" id="UP001144205">
    <property type="component" value="Unassembled WGS sequence"/>
</dbReference>
<dbReference type="Gene3D" id="3.30.1360.120">
    <property type="entry name" value="Probable tRNA modification gtpase trme, domain 1"/>
    <property type="match status" value="1"/>
</dbReference>
<reference evidence="1" key="1">
    <citation type="journal article" date="2023" name="Int. J. Syst. Evol. Microbiol.">
        <title>Sinisalibacter aestuarii sp. nov., isolated from estuarine sediment of the Arakawa River.</title>
        <authorList>
            <person name="Arafat S.T."/>
            <person name="Hirano S."/>
            <person name="Sato A."/>
            <person name="Takeuchi K."/>
            <person name="Yasuda T."/>
            <person name="Terahara T."/>
            <person name="Hamada M."/>
            <person name="Kobayashi T."/>
        </authorList>
    </citation>
    <scope>NUCLEOTIDE SEQUENCE</scope>
    <source>
        <strain evidence="1">B-399</strain>
    </source>
</reference>
<dbReference type="Gene3D" id="3.30.70.1520">
    <property type="entry name" value="Heterotetrameric sarcosine oxidase"/>
    <property type="match status" value="1"/>
</dbReference>
<evidence type="ECO:0000313" key="2">
    <source>
        <dbReference type="Proteomes" id="UP001144205"/>
    </source>
</evidence>
<organism evidence="1 2">
    <name type="scientific">Sinisalibacter aestuarii</name>
    <dbReference type="NCBI Taxonomy" id="2949426"/>
    <lineage>
        <taxon>Bacteria</taxon>
        <taxon>Pseudomonadati</taxon>
        <taxon>Pseudomonadota</taxon>
        <taxon>Alphaproteobacteria</taxon>
        <taxon>Rhodobacterales</taxon>
        <taxon>Roseobacteraceae</taxon>
        <taxon>Sinisalibacter</taxon>
    </lineage>
</organism>
<dbReference type="InterPro" id="IPR007375">
    <property type="entry name" value="SoxG"/>
</dbReference>
<dbReference type="Pfam" id="PF04268">
    <property type="entry name" value="SoxG"/>
    <property type="match status" value="1"/>
</dbReference>
<keyword evidence="2" id="KW-1185">Reference proteome</keyword>
<dbReference type="InterPro" id="IPR027266">
    <property type="entry name" value="TrmE/GcvT-like"/>
</dbReference>
<dbReference type="SUPFAM" id="SSF103025">
    <property type="entry name" value="Folate-binding domain"/>
    <property type="match status" value="1"/>
</dbReference>
<dbReference type="EMBL" id="BROH01000009">
    <property type="protein sequence ID" value="GKY89054.1"/>
    <property type="molecule type" value="Genomic_DNA"/>
</dbReference>
<evidence type="ECO:0000313" key="1">
    <source>
        <dbReference type="EMBL" id="GKY89054.1"/>
    </source>
</evidence>
<sequence length="190" mass="19509">MSDAVSALAGAAYEGYCQVSDAGLTGMVTIRGDLGAAKVKAAVKKATGVALPGQGAIVAAKGRKLAWMSPDELLLFCGYDEAPGLTAALTEALAGQHALVANVSDARVVLRVTGTQAREVIAKLTPADVSPGAFGPGQMRRTRLQQVAAGFHMPDETSFEVIAFRSVADYVFTLLSNAARPGGEVGLFDG</sequence>
<accession>A0ABQ5LVN8</accession>
<comment type="caution">
    <text evidence="1">The sequence shown here is derived from an EMBL/GenBank/DDBJ whole genome shotgun (WGS) entry which is preliminary data.</text>
</comment>